<accession>A0AC34R6D7</accession>
<sequence length="187" mass="21756">MASLIPLISTRNVRSLNHYFFRAPWPFIKNRTTGLRKIGPVRHEKDKYPGQHREFPEISPLFTTPTETGNDPRLQDYLEVVPTDYLEVVPTGYTDPKTVKEMMPELVVPDLTGFDLKPYVSFRTDIEIEKRRTAYEKKVREKGSEEAADMATAEDERWPPPSMTAKTLFDLYYADEVKASWKKKQKL</sequence>
<evidence type="ECO:0000313" key="2">
    <source>
        <dbReference type="WBParaSite" id="JU765_v2.g3904.t2"/>
    </source>
</evidence>
<organism evidence="1 2">
    <name type="scientific">Panagrolaimus sp. JU765</name>
    <dbReference type="NCBI Taxonomy" id="591449"/>
    <lineage>
        <taxon>Eukaryota</taxon>
        <taxon>Metazoa</taxon>
        <taxon>Ecdysozoa</taxon>
        <taxon>Nematoda</taxon>
        <taxon>Chromadorea</taxon>
        <taxon>Rhabditida</taxon>
        <taxon>Tylenchina</taxon>
        <taxon>Panagrolaimomorpha</taxon>
        <taxon>Panagrolaimoidea</taxon>
        <taxon>Panagrolaimidae</taxon>
        <taxon>Panagrolaimus</taxon>
    </lineage>
</organism>
<evidence type="ECO:0000313" key="1">
    <source>
        <dbReference type="Proteomes" id="UP000887576"/>
    </source>
</evidence>
<proteinExistence type="predicted"/>
<dbReference type="WBParaSite" id="JU765_v2.g3904.t2">
    <property type="protein sequence ID" value="JU765_v2.g3904.t2"/>
    <property type="gene ID" value="JU765_v2.g3904"/>
</dbReference>
<protein>
    <submittedName>
        <fullName evidence="2">Mitochondrial ribosomal protein L41</fullName>
    </submittedName>
</protein>
<dbReference type="Proteomes" id="UP000887576">
    <property type="component" value="Unplaced"/>
</dbReference>
<name>A0AC34R6D7_9BILA</name>
<reference evidence="2" key="1">
    <citation type="submission" date="2022-11" db="UniProtKB">
        <authorList>
            <consortium name="WormBaseParasite"/>
        </authorList>
    </citation>
    <scope>IDENTIFICATION</scope>
</reference>